<dbReference type="AlphaFoldDB" id="A0A427AYD6"/>
<dbReference type="EMBL" id="AMZH03000987">
    <property type="protein sequence ID" value="RRT81116.1"/>
    <property type="molecule type" value="Genomic_DNA"/>
</dbReference>
<proteinExistence type="predicted"/>
<dbReference type="Proteomes" id="UP000287651">
    <property type="component" value="Unassembled WGS sequence"/>
</dbReference>
<evidence type="ECO:0000313" key="2">
    <source>
        <dbReference type="Proteomes" id="UP000287651"/>
    </source>
</evidence>
<name>A0A427AYD6_ENSVE</name>
<protein>
    <submittedName>
        <fullName evidence="1">Uncharacterized protein</fullName>
    </submittedName>
</protein>
<evidence type="ECO:0000313" key="1">
    <source>
        <dbReference type="EMBL" id="RRT81116.1"/>
    </source>
</evidence>
<gene>
    <name evidence="1" type="ORF">B296_00022572</name>
</gene>
<organism evidence="1 2">
    <name type="scientific">Ensete ventricosum</name>
    <name type="common">Abyssinian banana</name>
    <name type="synonym">Musa ensete</name>
    <dbReference type="NCBI Taxonomy" id="4639"/>
    <lineage>
        <taxon>Eukaryota</taxon>
        <taxon>Viridiplantae</taxon>
        <taxon>Streptophyta</taxon>
        <taxon>Embryophyta</taxon>
        <taxon>Tracheophyta</taxon>
        <taxon>Spermatophyta</taxon>
        <taxon>Magnoliopsida</taxon>
        <taxon>Liliopsida</taxon>
        <taxon>Zingiberales</taxon>
        <taxon>Musaceae</taxon>
        <taxon>Ensete</taxon>
    </lineage>
</organism>
<reference evidence="1 2" key="1">
    <citation type="journal article" date="2014" name="Agronomy (Basel)">
        <title>A Draft Genome Sequence for Ensete ventricosum, the Drought-Tolerant Tree Against Hunger.</title>
        <authorList>
            <person name="Harrison J."/>
            <person name="Moore K.A."/>
            <person name="Paszkiewicz K."/>
            <person name="Jones T."/>
            <person name="Grant M."/>
            <person name="Ambacheew D."/>
            <person name="Muzemil S."/>
            <person name="Studholme D.J."/>
        </authorList>
    </citation>
    <scope>NUCLEOTIDE SEQUENCE [LARGE SCALE GENOMIC DNA]</scope>
</reference>
<dbReference type="Pfam" id="PF26102">
    <property type="entry name" value="Ig_SPL7"/>
    <property type="match status" value="1"/>
</dbReference>
<sequence>MDMVKYSQASECQEDKATVDLSPSHGGIAPLVLFKESETRVVNGTVQNLPYRVGYKSSGSDHSPSSSNSDTQLVCVSPIAVVGGQETSLALKGRNLTVPGTKIHCTYMGKYMSKEVLCSAYPGTIYDDSCVEKFDFPGGSPNVYGRFFIEVIHLHFSPVYIQA</sequence>
<comment type="caution">
    <text evidence="1">The sequence shown here is derived from an EMBL/GenBank/DDBJ whole genome shotgun (WGS) entry which is preliminary data.</text>
</comment>
<accession>A0A427AYD6</accession>